<feature type="chain" id="PRO_5039362341" description="Lipoprotein" evidence="2">
    <location>
        <begin position="22"/>
        <end position="158"/>
    </location>
</feature>
<organism evidence="3 4">
    <name type="scientific">Amycolatopsis orientalis</name>
    <name type="common">Nocardia orientalis</name>
    <dbReference type="NCBI Taxonomy" id="31958"/>
    <lineage>
        <taxon>Bacteria</taxon>
        <taxon>Bacillati</taxon>
        <taxon>Actinomycetota</taxon>
        <taxon>Actinomycetes</taxon>
        <taxon>Pseudonocardiales</taxon>
        <taxon>Pseudonocardiaceae</taxon>
        <taxon>Amycolatopsis</taxon>
    </lineage>
</organism>
<evidence type="ECO:0000313" key="3">
    <source>
        <dbReference type="EMBL" id="ANN16625.1"/>
    </source>
</evidence>
<dbReference type="AlphaFoldDB" id="A0A193BWS3"/>
<feature type="compositionally biased region" description="Pro residues" evidence="1">
    <location>
        <begin position="49"/>
        <end position="68"/>
    </location>
</feature>
<reference evidence="3 4" key="1">
    <citation type="journal article" date="2015" name="Genome Announc.">
        <title>Draft Genome Sequence of Norvancomycin-Producing Strain Amycolatopsis orientalis CPCC200066.</title>
        <authorList>
            <person name="Lei X."/>
            <person name="Yuan F."/>
            <person name="Shi Y."/>
            <person name="Li X."/>
            <person name="Wang L."/>
            <person name="Hong B."/>
        </authorList>
    </citation>
    <scope>NUCLEOTIDE SEQUENCE [LARGE SCALE GENOMIC DNA]</scope>
    <source>
        <strain evidence="3 4">B-37</strain>
    </source>
</reference>
<feature type="region of interest" description="Disordered" evidence="1">
    <location>
        <begin position="19"/>
        <end position="80"/>
    </location>
</feature>
<feature type="signal peptide" evidence="2">
    <location>
        <begin position="1"/>
        <end position="21"/>
    </location>
</feature>
<keyword evidence="4" id="KW-1185">Reference proteome</keyword>
<proteinExistence type="predicted"/>
<evidence type="ECO:0008006" key="5">
    <source>
        <dbReference type="Google" id="ProtNLM"/>
    </source>
</evidence>
<dbReference type="RefSeq" id="WP_044854385.1">
    <property type="nucleotide sequence ID" value="NZ_CP016174.1"/>
</dbReference>
<dbReference type="Proteomes" id="UP000093695">
    <property type="component" value="Chromosome"/>
</dbReference>
<protein>
    <recommendedName>
        <fullName evidence="5">Lipoprotein</fullName>
    </recommendedName>
</protein>
<gene>
    <name evidence="3" type="ORF">SD37_13790</name>
</gene>
<dbReference type="STRING" id="31958.SD37_13790"/>
<evidence type="ECO:0000313" key="4">
    <source>
        <dbReference type="Proteomes" id="UP000093695"/>
    </source>
</evidence>
<evidence type="ECO:0000256" key="1">
    <source>
        <dbReference type="SAM" id="MobiDB-lite"/>
    </source>
</evidence>
<evidence type="ECO:0000256" key="2">
    <source>
        <dbReference type="SAM" id="SignalP"/>
    </source>
</evidence>
<keyword evidence="2" id="KW-0732">Signal</keyword>
<accession>A0A193BWS3</accession>
<sequence>MKNAAKTLGAGLVLAATAACGAGGPGAPANTEVPPVVTTPSDLPTSLPASPPVAKPPMSRPTVGPPPSDKMLPPSQVDAKVPAQVSAENGGLNVYLELSGCDEAKASLAEENARRVVVKVKIDHGKPGQMCPQVIRYAVLPVKLAEPLGPRTVVLEAG</sequence>
<dbReference type="EMBL" id="CP016174">
    <property type="protein sequence ID" value="ANN16625.1"/>
    <property type="molecule type" value="Genomic_DNA"/>
</dbReference>
<name>A0A193BWS3_AMYOR</name>
<feature type="compositionally biased region" description="Polar residues" evidence="1">
    <location>
        <begin position="38"/>
        <end position="48"/>
    </location>
</feature>
<dbReference type="KEGG" id="aori:SD37_13790"/>
<dbReference type="PROSITE" id="PS51257">
    <property type="entry name" value="PROKAR_LIPOPROTEIN"/>
    <property type="match status" value="1"/>
</dbReference>